<dbReference type="Gene3D" id="3.40.50.150">
    <property type="entry name" value="Vaccinia Virus protein VP39"/>
    <property type="match status" value="1"/>
</dbReference>
<keyword evidence="6" id="KW-1185">Reference proteome</keyword>
<evidence type="ECO:0000313" key="5">
    <source>
        <dbReference type="EMBL" id="MDV2475293.1"/>
    </source>
</evidence>
<reference evidence="5 6" key="1">
    <citation type="submission" date="2019-10" db="EMBL/GenBank/DDBJ databases">
        <title>Draft Genome Assembly of Rhodococcus zopfii DSM44189.</title>
        <authorList>
            <person name="Sutton J.M."/>
            <person name="Akob D.M."/>
            <person name="Bushman T.J."/>
        </authorList>
    </citation>
    <scope>NUCLEOTIDE SEQUENCE [LARGE SCALE GENOMIC DNA]</scope>
    <source>
        <strain evidence="5 6">DSM 44189</strain>
    </source>
</reference>
<keyword evidence="1 5" id="KW-0489">Methyltransferase</keyword>
<evidence type="ECO:0000313" key="6">
    <source>
        <dbReference type="Proteomes" id="UP001275440"/>
    </source>
</evidence>
<organism evidence="5 6">
    <name type="scientific">Rhodococcus zopfii</name>
    <dbReference type="NCBI Taxonomy" id="43772"/>
    <lineage>
        <taxon>Bacteria</taxon>
        <taxon>Bacillati</taxon>
        <taxon>Actinomycetota</taxon>
        <taxon>Actinomycetes</taxon>
        <taxon>Mycobacteriales</taxon>
        <taxon>Nocardiaceae</taxon>
        <taxon>Rhodococcus</taxon>
    </lineage>
</organism>
<dbReference type="Proteomes" id="UP001275440">
    <property type="component" value="Unassembled WGS sequence"/>
</dbReference>
<keyword evidence="2" id="KW-0808">Transferase</keyword>
<dbReference type="PANTHER" id="PTHR43464">
    <property type="entry name" value="METHYLTRANSFERASE"/>
    <property type="match status" value="1"/>
</dbReference>
<name>A0ABU3WMW1_9NOCA</name>
<dbReference type="EMBL" id="WBMO01000001">
    <property type="protein sequence ID" value="MDV2475293.1"/>
    <property type="molecule type" value="Genomic_DNA"/>
</dbReference>
<accession>A0ABU3WMW1</accession>
<comment type="caution">
    <text evidence="5">The sequence shown here is derived from an EMBL/GenBank/DDBJ whole genome shotgun (WGS) entry which is preliminary data.</text>
</comment>
<evidence type="ECO:0000256" key="1">
    <source>
        <dbReference type="ARBA" id="ARBA00022603"/>
    </source>
</evidence>
<dbReference type="RefSeq" id="WP_072813027.1">
    <property type="nucleotide sequence ID" value="NZ_JAHWLX010000293.1"/>
</dbReference>
<dbReference type="GO" id="GO:0032259">
    <property type="term" value="P:methylation"/>
    <property type="evidence" value="ECO:0007669"/>
    <property type="project" value="UniProtKB-KW"/>
</dbReference>
<feature type="domain" description="Methyltransferase" evidence="4">
    <location>
        <begin position="41"/>
        <end position="133"/>
    </location>
</feature>
<dbReference type="GO" id="GO:0008168">
    <property type="term" value="F:methyltransferase activity"/>
    <property type="evidence" value="ECO:0007669"/>
    <property type="project" value="UniProtKB-KW"/>
</dbReference>
<dbReference type="InterPro" id="IPR041698">
    <property type="entry name" value="Methyltransf_25"/>
</dbReference>
<evidence type="ECO:0000256" key="3">
    <source>
        <dbReference type="ARBA" id="ARBA00022691"/>
    </source>
</evidence>
<evidence type="ECO:0000259" key="4">
    <source>
        <dbReference type="Pfam" id="PF13649"/>
    </source>
</evidence>
<dbReference type="InterPro" id="IPR029063">
    <property type="entry name" value="SAM-dependent_MTases_sf"/>
</dbReference>
<keyword evidence="3" id="KW-0949">S-adenosyl-L-methionine</keyword>
<protein>
    <submittedName>
        <fullName evidence="5">Methyltransferase domain-containing protein</fullName>
    </submittedName>
</protein>
<gene>
    <name evidence="5" type="ORF">F8M49_07445</name>
</gene>
<dbReference type="Pfam" id="PF13649">
    <property type="entry name" value="Methyltransf_25"/>
    <property type="match status" value="1"/>
</dbReference>
<dbReference type="SUPFAM" id="SSF53335">
    <property type="entry name" value="S-adenosyl-L-methionine-dependent methyltransferases"/>
    <property type="match status" value="1"/>
</dbReference>
<sequence length="188" mass="20279">MSILYRFAYGIGFRPWEHADVSRGAHFEALLESVPGPGRALDVGCGGGELSIRLARHGWDVTGIDNVPAAIESATAAAEGAGVEVRFVEGDVTVMADTVGTGYGLIVDFGCFHGLSGSERAAYRRQLDRVSAPHATLLMFAFEPHFRGPLPRGVGSADIEQIFAGWSVEDEVSVRVGFHAKWYRLVRC</sequence>
<dbReference type="CDD" id="cd02440">
    <property type="entry name" value="AdoMet_MTases"/>
    <property type="match status" value="1"/>
</dbReference>
<proteinExistence type="predicted"/>
<dbReference type="PANTHER" id="PTHR43464:SF19">
    <property type="entry name" value="UBIQUINONE BIOSYNTHESIS O-METHYLTRANSFERASE, MITOCHONDRIAL"/>
    <property type="match status" value="1"/>
</dbReference>
<evidence type="ECO:0000256" key="2">
    <source>
        <dbReference type="ARBA" id="ARBA00022679"/>
    </source>
</evidence>